<sequence length="757" mass="82656">MSVLVCVSHAGVSPARVGARLPAAFLPPYEYQLRRPPLCPPLCPPYEYQLRLPPLCRPAVSLTSPSPGMLPHKQPLATRLQPSQPKCAKPSGAFVSQRRAAGVASDPSPVSTMPFSTSWASVSGDRTCINTFSIRNLGCGAYGWKLPVFGIACLVLSALCYPLVLPLAALSTTILVFCLLIFSTMPQQFGDTYNGFILWIQALHMAYEYVVYRGATVTTSACMPIAQLQPRRRLARSNCGPVPLSVAKAYEEEFSAAYPNILGWQVPVVPILGAACRLLSWSSPPRVADETLFAPSEDPVAYVMRVCSGIYPEVPEVWPSKHSDEALTWLVRSQVGADNIEVLADDAPERAQFGARYAVRTNCLAHCEVREGLESYGGDALFDDDWRVVAIVRQERVPHPAIEGLVTTTAVSYTPSHGKSWAYIKFCFRSSLFSLVTFANHLYLTHLLVSMNMTIATRETLSPDHPVRRFVTPFIYGNITINAWARQALVLPHSTVGRAFAFTELGLQQAWHAVRECLPASKRSGCLPPLAAEEVAPPYCSKYTQSRKQFEAAASAFAGEYLESFYPDGIPQQPSAAGEPCDEVWAWLSHLSESHGDAAAVAAVANGSPTEARDYVRRILARLITFVALEHNVVGNVGSLAQDVSFAAFSWPKGRLSGTKQLAMRQATLMCLTSSTTPYLLATPGGPNDWSYLFPATSAAQRAALAEVFAKFQASLHVLSDELDEYSASVEVAARSFPDNFGMWVTNPRYMRTAVDI</sequence>
<feature type="transmembrane region" description="Helical" evidence="1">
    <location>
        <begin position="163"/>
        <end position="182"/>
    </location>
</feature>
<dbReference type="GO" id="GO:0046872">
    <property type="term" value="F:metal ion binding"/>
    <property type="evidence" value="ECO:0007669"/>
    <property type="project" value="InterPro"/>
</dbReference>
<dbReference type="InterPro" id="IPR036226">
    <property type="entry name" value="LipOase_C_sf"/>
</dbReference>
<keyword evidence="4" id="KW-1185">Reference proteome</keyword>
<reference evidence="3" key="2">
    <citation type="submission" date="2024-10" db="UniProtKB">
        <authorList>
            <consortium name="EnsemblProtists"/>
        </authorList>
    </citation>
    <scope>IDENTIFICATION</scope>
</reference>
<dbReference type="Pfam" id="PF00305">
    <property type="entry name" value="Lipoxygenase"/>
    <property type="match status" value="1"/>
</dbReference>
<evidence type="ECO:0000313" key="3">
    <source>
        <dbReference type="EnsemblProtists" id="EOD32990"/>
    </source>
</evidence>
<reference evidence="4" key="1">
    <citation type="journal article" date="2013" name="Nature">
        <title>Pan genome of the phytoplankton Emiliania underpins its global distribution.</title>
        <authorList>
            <person name="Read B.A."/>
            <person name="Kegel J."/>
            <person name="Klute M.J."/>
            <person name="Kuo A."/>
            <person name="Lefebvre S.C."/>
            <person name="Maumus F."/>
            <person name="Mayer C."/>
            <person name="Miller J."/>
            <person name="Monier A."/>
            <person name="Salamov A."/>
            <person name="Young J."/>
            <person name="Aguilar M."/>
            <person name="Claverie J.M."/>
            <person name="Frickenhaus S."/>
            <person name="Gonzalez K."/>
            <person name="Herman E.K."/>
            <person name="Lin Y.C."/>
            <person name="Napier J."/>
            <person name="Ogata H."/>
            <person name="Sarno A.F."/>
            <person name="Shmutz J."/>
            <person name="Schroeder D."/>
            <person name="de Vargas C."/>
            <person name="Verret F."/>
            <person name="von Dassow P."/>
            <person name="Valentin K."/>
            <person name="Van de Peer Y."/>
            <person name="Wheeler G."/>
            <person name="Dacks J.B."/>
            <person name="Delwiche C.F."/>
            <person name="Dyhrman S.T."/>
            <person name="Glockner G."/>
            <person name="John U."/>
            <person name="Richards T."/>
            <person name="Worden A.Z."/>
            <person name="Zhang X."/>
            <person name="Grigoriev I.V."/>
            <person name="Allen A.E."/>
            <person name="Bidle K."/>
            <person name="Borodovsky M."/>
            <person name="Bowler C."/>
            <person name="Brownlee C."/>
            <person name="Cock J.M."/>
            <person name="Elias M."/>
            <person name="Gladyshev V.N."/>
            <person name="Groth M."/>
            <person name="Guda C."/>
            <person name="Hadaegh A."/>
            <person name="Iglesias-Rodriguez M.D."/>
            <person name="Jenkins J."/>
            <person name="Jones B.M."/>
            <person name="Lawson T."/>
            <person name="Leese F."/>
            <person name="Lindquist E."/>
            <person name="Lobanov A."/>
            <person name="Lomsadze A."/>
            <person name="Malik S.B."/>
            <person name="Marsh M.E."/>
            <person name="Mackinder L."/>
            <person name="Mock T."/>
            <person name="Mueller-Roeber B."/>
            <person name="Pagarete A."/>
            <person name="Parker M."/>
            <person name="Probert I."/>
            <person name="Quesneville H."/>
            <person name="Raines C."/>
            <person name="Rensing S.A."/>
            <person name="Riano-Pachon D.M."/>
            <person name="Richier S."/>
            <person name="Rokitta S."/>
            <person name="Shiraiwa Y."/>
            <person name="Soanes D.M."/>
            <person name="van der Giezen M."/>
            <person name="Wahlund T.M."/>
            <person name="Williams B."/>
            <person name="Wilson W."/>
            <person name="Wolfe G."/>
            <person name="Wurch L.L."/>
        </authorList>
    </citation>
    <scope>NUCLEOTIDE SEQUENCE</scope>
</reference>
<evidence type="ECO:0000259" key="2">
    <source>
        <dbReference type="PROSITE" id="PS51393"/>
    </source>
</evidence>
<dbReference type="EnsemblProtists" id="EOD32990">
    <property type="protein sequence ID" value="EOD32990"/>
    <property type="gene ID" value="EMIHUDRAFT_230178"/>
</dbReference>
<keyword evidence="1" id="KW-0472">Membrane</keyword>
<keyword evidence="1" id="KW-1133">Transmembrane helix</keyword>
<dbReference type="HOGENOM" id="CLU_361482_0_0_1"/>
<dbReference type="KEGG" id="ehx:EMIHUDRAFT_230178"/>
<dbReference type="PaxDb" id="2903-EOD32990"/>
<dbReference type="AlphaFoldDB" id="A0A0D3KB55"/>
<dbReference type="Proteomes" id="UP000013827">
    <property type="component" value="Unassembled WGS sequence"/>
</dbReference>
<name>A0A0D3KB55_EMIH1</name>
<dbReference type="SUPFAM" id="SSF48484">
    <property type="entry name" value="Lipoxigenase"/>
    <property type="match status" value="1"/>
</dbReference>
<accession>A0A0D3KB55</accession>
<organism evidence="3 4">
    <name type="scientific">Emiliania huxleyi (strain CCMP1516)</name>
    <dbReference type="NCBI Taxonomy" id="280463"/>
    <lineage>
        <taxon>Eukaryota</taxon>
        <taxon>Haptista</taxon>
        <taxon>Haptophyta</taxon>
        <taxon>Prymnesiophyceae</taxon>
        <taxon>Isochrysidales</taxon>
        <taxon>Noelaerhabdaceae</taxon>
        <taxon>Emiliania</taxon>
    </lineage>
</organism>
<dbReference type="RefSeq" id="XP_005785419.1">
    <property type="nucleotide sequence ID" value="XM_005785362.1"/>
</dbReference>
<dbReference type="Gene3D" id="1.20.245.10">
    <property type="entry name" value="Lipoxygenase-1, Domain 5"/>
    <property type="match status" value="1"/>
</dbReference>
<keyword evidence="1" id="KW-0812">Transmembrane</keyword>
<dbReference type="InterPro" id="IPR013819">
    <property type="entry name" value="LipOase_C"/>
</dbReference>
<dbReference type="STRING" id="2903.R1F2A0"/>
<dbReference type="GeneID" id="17278263"/>
<evidence type="ECO:0000256" key="1">
    <source>
        <dbReference type="SAM" id="Phobius"/>
    </source>
</evidence>
<evidence type="ECO:0000313" key="4">
    <source>
        <dbReference type="Proteomes" id="UP000013827"/>
    </source>
</evidence>
<protein>
    <recommendedName>
        <fullName evidence="2">Lipoxygenase domain-containing protein</fullName>
    </recommendedName>
</protein>
<dbReference type="PROSITE" id="PS51393">
    <property type="entry name" value="LIPOXYGENASE_3"/>
    <property type="match status" value="1"/>
</dbReference>
<dbReference type="GO" id="GO:0016702">
    <property type="term" value="F:oxidoreductase activity, acting on single donors with incorporation of molecular oxygen, incorporation of two atoms of oxygen"/>
    <property type="evidence" value="ECO:0007669"/>
    <property type="project" value="InterPro"/>
</dbReference>
<feature type="domain" description="Lipoxygenase" evidence="2">
    <location>
        <begin position="384"/>
        <end position="568"/>
    </location>
</feature>
<proteinExistence type="predicted"/>